<dbReference type="RefSeq" id="WP_284305249.1">
    <property type="nucleotide sequence ID" value="NZ_BSUO01000001.1"/>
</dbReference>
<dbReference type="Pfam" id="PF13471">
    <property type="entry name" value="Transglut_core3"/>
    <property type="match status" value="1"/>
</dbReference>
<dbReference type="InterPro" id="IPR053521">
    <property type="entry name" value="McjB-like"/>
</dbReference>
<protein>
    <recommendedName>
        <fullName evidence="1">Microcin J25-processing protein McjB C-terminal domain-containing protein</fullName>
    </recommendedName>
</protein>
<dbReference type="NCBIfam" id="NF033537">
    <property type="entry name" value="lasso_biosyn_B2"/>
    <property type="match status" value="1"/>
</dbReference>
<dbReference type="InterPro" id="IPR032708">
    <property type="entry name" value="McjB_C"/>
</dbReference>
<name>A0ABQ6IVS7_9MICO</name>
<organism evidence="2 3">
    <name type="scientific">Mobilicoccus caccae</name>
    <dbReference type="NCBI Taxonomy" id="1859295"/>
    <lineage>
        <taxon>Bacteria</taxon>
        <taxon>Bacillati</taxon>
        <taxon>Actinomycetota</taxon>
        <taxon>Actinomycetes</taxon>
        <taxon>Micrococcales</taxon>
        <taxon>Dermatophilaceae</taxon>
        <taxon>Mobilicoccus</taxon>
    </lineage>
</organism>
<comment type="caution">
    <text evidence="2">The sequence shown here is derived from an EMBL/GenBank/DDBJ whole genome shotgun (WGS) entry which is preliminary data.</text>
</comment>
<keyword evidence="3" id="KW-1185">Reference proteome</keyword>
<feature type="domain" description="Microcin J25-processing protein McjB C-terminal" evidence="1">
    <location>
        <begin position="24"/>
        <end position="132"/>
    </location>
</feature>
<evidence type="ECO:0000313" key="3">
    <source>
        <dbReference type="Proteomes" id="UP001157126"/>
    </source>
</evidence>
<accession>A0ABQ6IVS7</accession>
<evidence type="ECO:0000313" key="2">
    <source>
        <dbReference type="EMBL" id="GMA41726.1"/>
    </source>
</evidence>
<reference evidence="3" key="1">
    <citation type="journal article" date="2019" name="Int. J. Syst. Evol. Microbiol.">
        <title>The Global Catalogue of Microorganisms (GCM) 10K type strain sequencing project: providing services to taxonomists for standard genome sequencing and annotation.</title>
        <authorList>
            <consortium name="The Broad Institute Genomics Platform"/>
            <consortium name="The Broad Institute Genome Sequencing Center for Infectious Disease"/>
            <person name="Wu L."/>
            <person name="Ma J."/>
        </authorList>
    </citation>
    <scope>NUCLEOTIDE SEQUENCE [LARGE SCALE GENOMIC DNA]</scope>
    <source>
        <strain evidence="3">NBRC 113072</strain>
    </source>
</reference>
<evidence type="ECO:0000259" key="1">
    <source>
        <dbReference type="Pfam" id="PF13471"/>
    </source>
</evidence>
<proteinExistence type="predicted"/>
<gene>
    <name evidence="2" type="ORF">GCM10025883_37710</name>
</gene>
<dbReference type="Proteomes" id="UP001157126">
    <property type="component" value="Unassembled WGS sequence"/>
</dbReference>
<dbReference type="EMBL" id="BSUO01000001">
    <property type="protein sequence ID" value="GMA41726.1"/>
    <property type="molecule type" value="Genomic_DNA"/>
</dbReference>
<sequence length="156" mass="16280">MSDVLPYEPVRVRLRDGVAVGTSVALARLLAHAPPDVLRSVLDAVSAGARPADYEQARAARDTVLTASAYTRGGSACLPRSIATALICRLRGTWPAWCVGVLSSPPFTAHAWIESEGRIVDEPMNSSDFSTFFSVTAAATASTAATATTPTTMTAA</sequence>